<sequence length="196" mass="21604">MRIIFTTICLLFFTSLVSAQIEQGKFYINAQSGISFNSVNSEFETGSYAKSEMKSKQFTFAPSIGYFAGDGLLIGLSVPYRSQKNEDEDGDETKSNSISFGPFARYYFDNGGSKTKPYLHGGLGVGASTTQSGSNKMEYRLSNYELGGGLAIFFHKNIAIDLGLIYSNSTQKYKEDSDVKLKTKNLAFNVGFTFCL</sequence>
<gene>
    <name evidence="4" type="ORF">BXY64_1057</name>
</gene>
<proteinExistence type="predicted"/>
<evidence type="ECO:0000313" key="5">
    <source>
        <dbReference type="Proteomes" id="UP000284531"/>
    </source>
</evidence>
<dbReference type="SUPFAM" id="SSF56925">
    <property type="entry name" value="OMPA-like"/>
    <property type="match status" value="1"/>
</dbReference>
<evidence type="ECO:0000256" key="1">
    <source>
        <dbReference type="ARBA" id="ARBA00022729"/>
    </source>
</evidence>
<comment type="caution">
    <text evidence="4">The sequence shown here is derived from an EMBL/GenBank/DDBJ whole genome shotgun (WGS) entry which is preliminary data.</text>
</comment>
<dbReference type="InterPro" id="IPR011250">
    <property type="entry name" value="OMP/PagP_B-barrel"/>
</dbReference>
<evidence type="ECO:0000313" key="4">
    <source>
        <dbReference type="EMBL" id="RKE04043.1"/>
    </source>
</evidence>
<feature type="signal peptide" evidence="2">
    <location>
        <begin position="1"/>
        <end position="19"/>
    </location>
</feature>
<feature type="domain" description="Outer membrane protein beta-barrel" evidence="3">
    <location>
        <begin position="6"/>
        <end position="194"/>
    </location>
</feature>
<reference evidence="4 5" key="1">
    <citation type="submission" date="2018-09" db="EMBL/GenBank/DDBJ databases">
        <title>Genomic Encyclopedia of Archaeal and Bacterial Type Strains, Phase II (KMG-II): from individual species to whole genera.</title>
        <authorList>
            <person name="Goeker M."/>
        </authorList>
    </citation>
    <scope>NUCLEOTIDE SEQUENCE [LARGE SCALE GENOMIC DNA]</scope>
    <source>
        <strain evidence="4 5">DSM 21950</strain>
    </source>
</reference>
<evidence type="ECO:0000256" key="2">
    <source>
        <dbReference type="SAM" id="SignalP"/>
    </source>
</evidence>
<name>A0A419X8G4_9BACT</name>
<accession>A0A419X8G4</accession>
<keyword evidence="1 2" id="KW-0732">Signal</keyword>
<dbReference type="Pfam" id="PF13505">
    <property type="entry name" value="OMP_b-brl"/>
    <property type="match status" value="1"/>
</dbReference>
<dbReference type="InterPro" id="IPR027385">
    <property type="entry name" value="Beta-barrel_OMP"/>
</dbReference>
<keyword evidence="5" id="KW-1185">Reference proteome</keyword>
<dbReference type="RefSeq" id="WP_120238858.1">
    <property type="nucleotide sequence ID" value="NZ_RAPQ01000008.1"/>
</dbReference>
<protein>
    <submittedName>
        <fullName evidence="4">Outer membrane protein with beta-barrel domain</fullName>
    </submittedName>
</protein>
<dbReference type="AlphaFoldDB" id="A0A419X8G4"/>
<dbReference type="EMBL" id="RAPQ01000008">
    <property type="protein sequence ID" value="RKE04043.1"/>
    <property type="molecule type" value="Genomic_DNA"/>
</dbReference>
<organism evidence="4 5">
    <name type="scientific">Marinifilum flexuosum</name>
    <dbReference type="NCBI Taxonomy" id="1117708"/>
    <lineage>
        <taxon>Bacteria</taxon>
        <taxon>Pseudomonadati</taxon>
        <taxon>Bacteroidota</taxon>
        <taxon>Bacteroidia</taxon>
        <taxon>Marinilabiliales</taxon>
        <taxon>Marinifilaceae</taxon>
    </lineage>
</organism>
<feature type="chain" id="PRO_5019111919" evidence="2">
    <location>
        <begin position="20"/>
        <end position="196"/>
    </location>
</feature>
<evidence type="ECO:0000259" key="3">
    <source>
        <dbReference type="Pfam" id="PF13505"/>
    </source>
</evidence>
<dbReference type="OrthoDB" id="945117at2"/>
<dbReference type="Proteomes" id="UP000284531">
    <property type="component" value="Unassembled WGS sequence"/>
</dbReference>
<dbReference type="Gene3D" id="2.40.160.20">
    <property type="match status" value="1"/>
</dbReference>